<keyword evidence="3" id="KW-1185">Reference proteome</keyword>
<feature type="signal peptide" evidence="1">
    <location>
        <begin position="1"/>
        <end position="30"/>
    </location>
</feature>
<organism evidence="2 3">
    <name type="scientific">Roseovarius albus</name>
    <dbReference type="NCBI Taxonomy" id="1247867"/>
    <lineage>
        <taxon>Bacteria</taxon>
        <taxon>Pseudomonadati</taxon>
        <taxon>Pseudomonadota</taxon>
        <taxon>Alphaproteobacteria</taxon>
        <taxon>Rhodobacterales</taxon>
        <taxon>Roseobacteraceae</taxon>
        <taxon>Roseovarius</taxon>
    </lineage>
</organism>
<evidence type="ECO:0000256" key="1">
    <source>
        <dbReference type="SAM" id="SignalP"/>
    </source>
</evidence>
<proteinExistence type="predicted"/>
<reference evidence="2 3" key="1">
    <citation type="submission" date="2017-03" db="EMBL/GenBank/DDBJ databases">
        <authorList>
            <person name="Afonso C.L."/>
            <person name="Miller P.J."/>
            <person name="Scott M.A."/>
            <person name="Spackman E."/>
            <person name="Goraichik I."/>
            <person name="Dimitrov K.M."/>
            <person name="Suarez D.L."/>
            <person name="Swayne D.E."/>
        </authorList>
    </citation>
    <scope>NUCLEOTIDE SEQUENCE [LARGE SCALE GENOMIC DNA]</scope>
    <source>
        <strain evidence="2 3">CECT 7450</strain>
    </source>
</reference>
<dbReference type="RefSeq" id="WP_085807639.1">
    <property type="nucleotide sequence ID" value="NZ_FWFX01000019.1"/>
</dbReference>
<gene>
    <name evidence="2" type="ORF">ROA7450_03988</name>
</gene>
<name>A0A1X7A6U9_9RHOB</name>
<evidence type="ECO:0000313" key="3">
    <source>
        <dbReference type="Proteomes" id="UP000193061"/>
    </source>
</evidence>
<feature type="chain" id="PRO_5010872398" evidence="1">
    <location>
        <begin position="31"/>
        <end position="144"/>
    </location>
</feature>
<keyword evidence="1" id="KW-0732">Signal</keyword>
<dbReference type="Proteomes" id="UP000193061">
    <property type="component" value="Unassembled WGS sequence"/>
</dbReference>
<dbReference type="EMBL" id="FWFX01000019">
    <property type="protein sequence ID" value="SLN72109.1"/>
    <property type="molecule type" value="Genomic_DNA"/>
</dbReference>
<dbReference type="AlphaFoldDB" id="A0A1X7A6U9"/>
<accession>A0A1X7A6U9</accession>
<dbReference type="OrthoDB" id="8561481at2"/>
<evidence type="ECO:0000313" key="2">
    <source>
        <dbReference type="EMBL" id="SLN72109.1"/>
    </source>
</evidence>
<protein>
    <submittedName>
        <fullName evidence="2">Uncharacterized protein</fullName>
    </submittedName>
</protein>
<sequence length="144" mass="15476">MSVCGQWVRVASFVAALLVALVAVSRPADAQDDAPESVSNPPEWVRASRWARENDGIAIAVRLGSDSGLEADGLRNNLEVGFAETFGVTAKAFVDQSETPGSVVMYAYCEVATEPEGFGRATAMERMQQVVDEYLVGKPFCDLD</sequence>